<evidence type="ECO:0000256" key="4">
    <source>
        <dbReference type="ARBA" id="ARBA00023002"/>
    </source>
</evidence>
<dbReference type="Gene3D" id="1.20.1370.10">
    <property type="entry name" value="Hemocyanin, N-terminal domain"/>
    <property type="match status" value="1"/>
</dbReference>
<dbReference type="InParanoid" id="A0A6P8Z3J3"/>
<evidence type="ECO:0000256" key="5">
    <source>
        <dbReference type="ARBA" id="ARBA00023008"/>
    </source>
</evidence>
<dbReference type="GO" id="GO:0004503">
    <property type="term" value="F:tyrosinase activity"/>
    <property type="evidence" value="ECO:0007669"/>
    <property type="project" value="UniProtKB-ARBA"/>
</dbReference>
<dbReference type="GO" id="GO:0046872">
    <property type="term" value="F:metal ion binding"/>
    <property type="evidence" value="ECO:0007669"/>
    <property type="project" value="UniProtKB-KW"/>
</dbReference>
<evidence type="ECO:0000256" key="6">
    <source>
        <dbReference type="ARBA" id="ARBA00023033"/>
    </source>
</evidence>
<organism evidence="11">
    <name type="scientific">Thrips palmi</name>
    <name type="common">Melon thrips</name>
    <dbReference type="NCBI Taxonomy" id="161013"/>
    <lineage>
        <taxon>Eukaryota</taxon>
        <taxon>Metazoa</taxon>
        <taxon>Ecdysozoa</taxon>
        <taxon>Arthropoda</taxon>
        <taxon>Hexapoda</taxon>
        <taxon>Insecta</taxon>
        <taxon>Pterygota</taxon>
        <taxon>Neoptera</taxon>
        <taxon>Paraneoptera</taxon>
        <taxon>Thysanoptera</taxon>
        <taxon>Terebrantia</taxon>
        <taxon>Thripoidea</taxon>
        <taxon>Thripidae</taxon>
        <taxon>Thrips</taxon>
    </lineage>
</organism>
<feature type="chain" id="PRO_5028102420" evidence="7">
    <location>
        <begin position="20"/>
        <end position="737"/>
    </location>
</feature>
<dbReference type="SUPFAM" id="SSF48056">
    <property type="entry name" value="Di-copper centre-containing domain"/>
    <property type="match status" value="1"/>
</dbReference>
<keyword evidence="3" id="KW-0479">Metal-binding</keyword>
<dbReference type="OrthoDB" id="10338868at2759"/>
<proteinExistence type="inferred from homology"/>
<keyword evidence="6" id="KW-0503">Monooxygenase</keyword>
<dbReference type="AlphaFoldDB" id="A0A6P8Z3J3"/>
<keyword evidence="10" id="KW-1185">Reference proteome</keyword>
<name>A0A6P8Z3J3_THRPL</name>
<dbReference type="SUPFAM" id="SSF81296">
    <property type="entry name" value="E set domains"/>
    <property type="match status" value="1"/>
</dbReference>
<feature type="domain" description="Hemocyanin middle" evidence="8">
    <location>
        <begin position="203"/>
        <end position="456"/>
    </location>
</feature>
<feature type="signal peptide" evidence="7">
    <location>
        <begin position="1"/>
        <end position="19"/>
    </location>
</feature>
<keyword evidence="7" id="KW-0732">Signal</keyword>
<evidence type="ECO:0000256" key="7">
    <source>
        <dbReference type="SAM" id="SignalP"/>
    </source>
</evidence>
<comment type="similarity">
    <text evidence="2">Belongs to the tyrosinase family.</text>
</comment>
<comment type="cofactor">
    <cofactor evidence="1">
        <name>Cu(2+)</name>
        <dbReference type="ChEBI" id="CHEBI:29036"/>
    </cofactor>
</comment>
<evidence type="ECO:0000256" key="1">
    <source>
        <dbReference type="ARBA" id="ARBA00001973"/>
    </source>
</evidence>
<evidence type="ECO:0000313" key="11">
    <source>
        <dbReference type="RefSeq" id="XP_034241167.1"/>
    </source>
</evidence>
<dbReference type="PRINTS" id="PR00187">
    <property type="entry name" value="HAEMOCYANIN"/>
</dbReference>
<dbReference type="GO" id="GO:0006582">
    <property type="term" value="P:melanin metabolic process"/>
    <property type="evidence" value="ECO:0007669"/>
    <property type="project" value="UniProtKB-ARBA"/>
</dbReference>
<dbReference type="InterPro" id="IPR000896">
    <property type="entry name" value="Hemocyanin/hexamerin_mid_dom"/>
</dbReference>
<dbReference type="InterPro" id="IPR005203">
    <property type="entry name" value="Hemocyanin_C"/>
</dbReference>
<evidence type="ECO:0000256" key="3">
    <source>
        <dbReference type="ARBA" id="ARBA00022723"/>
    </source>
</evidence>
<dbReference type="InterPro" id="IPR008922">
    <property type="entry name" value="Di-copper_centre_dom_sf"/>
</dbReference>
<protein>
    <submittedName>
        <fullName evidence="11">Phenoloxidase 2-like</fullName>
    </submittedName>
</protein>
<gene>
    <name evidence="11" type="primary">LOC117645230</name>
</gene>
<feature type="domain" description="Hemocyanin C-terminal" evidence="9">
    <location>
        <begin position="466"/>
        <end position="715"/>
    </location>
</feature>
<dbReference type="Pfam" id="PF00372">
    <property type="entry name" value="Hemocyanin_M"/>
    <property type="match status" value="1"/>
</dbReference>
<dbReference type="PANTHER" id="PTHR11511:SF4">
    <property type="entry name" value="PHENOLOXIDASE 2-RELATED"/>
    <property type="match status" value="1"/>
</dbReference>
<dbReference type="GeneID" id="117645230"/>
<dbReference type="Proteomes" id="UP000515158">
    <property type="component" value="Unplaced"/>
</dbReference>
<evidence type="ECO:0000313" key="10">
    <source>
        <dbReference type="Proteomes" id="UP000515158"/>
    </source>
</evidence>
<evidence type="ECO:0000259" key="9">
    <source>
        <dbReference type="Pfam" id="PF03723"/>
    </source>
</evidence>
<keyword evidence="4" id="KW-0560">Oxidoreductase</keyword>
<dbReference type="Gene3D" id="2.60.40.1520">
    <property type="entry name" value="Hemocyanin, C-terminal domain"/>
    <property type="match status" value="1"/>
</dbReference>
<sequence length="737" mass="83783">MKAQLVVLAAALALAACAATKPKPAVVNPNKGQLAAPHRLGADNVNVAGADLLYLFDRPPEPVFTLRGVNRDVAYDVPEQYLPERYKQVAAAIAATARQNGVRLIPVPYVDLTEYEAAFADVEVALPYRDKKYSRAAPPHITIAVRFEHFFRNTTSNGELLARAVWARLRYHPEVVLDGLRANLVRKSGAQQGVQMPEVTQYHPEMFIDDKWFSKVEEEMYIVPDGQRVVIPVLRNETQTDTAEGKIWYWLEDTHLNVFHWRWHINYPPGYDDDEYVDRDRRGELFVYFHRQMLGRLNAERFANGAPRLLPLEYKEPVAEAFFPHMLDLHQRIGYPARQANTSLLPQETSIAQLDTWHDRYRQVLDQGYFVTPEGNQIELVGIKGLDTVANALEANALLSPNLDFYGTIHNQLHGVMGNAHDPLSQNFEPISTMSVLLTVRDIGFYRLHLHMDDLYEEYKTKYLQPYEKNELTWDYVTVTGVSVTSDVTKTVNELHTFWQESDLDLSLGLAYTPTGRVYGRFRHLQHERFTYQIQVTNTDLQERSGLVRLFLLMVSDENGHDLDLSFVQRFAIEMDRFEVALAPGENNIVRESTATPVTLDQDAIYSTQSTLFNARRVNQCRCGWPQTLLIPRGNETGITYKLFAMVTDYSQDRAPASADEICHDGWSFCGVPGSTYYPDKRAMGYPFDRAFPAGTTLDSFLTQSMAVQDIVIKFDDSRVDPPSALLPGAISTSWMP</sequence>
<dbReference type="RefSeq" id="XP_034241167.1">
    <property type="nucleotide sequence ID" value="XM_034385276.1"/>
</dbReference>
<dbReference type="SUPFAM" id="SSF48050">
    <property type="entry name" value="Hemocyanin, N-terminal domain"/>
    <property type="match status" value="1"/>
</dbReference>
<dbReference type="InterPro" id="IPR013788">
    <property type="entry name" value="Hemocyanin/hexamerin"/>
</dbReference>
<dbReference type="PANTHER" id="PTHR11511">
    <property type="entry name" value="LARVAL STORAGE PROTEIN/PHENOLOXIDASE"/>
    <property type="match status" value="1"/>
</dbReference>
<dbReference type="Pfam" id="PF03723">
    <property type="entry name" value="Hemocyanin_C"/>
    <property type="match status" value="1"/>
</dbReference>
<dbReference type="KEGG" id="tpal:117645230"/>
<accession>A0A6P8Z3J3</accession>
<dbReference type="InterPro" id="IPR036697">
    <property type="entry name" value="Hemocyanin_N_sf"/>
</dbReference>
<dbReference type="PROSITE" id="PS51257">
    <property type="entry name" value="PROKAR_LIPOPROTEIN"/>
    <property type="match status" value="1"/>
</dbReference>
<keyword evidence="5" id="KW-0186">Copper</keyword>
<dbReference type="Gene3D" id="1.10.1280.10">
    <property type="entry name" value="Di-copper center containing domain from catechol oxidase"/>
    <property type="match status" value="1"/>
</dbReference>
<dbReference type="InterPro" id="IPR037020">
    <property type="entry name" value="Hemocyanin_C_sf"/>
</dbReference>
<reference evidence="11" key="1">
    <citation type="submission" date="2025-08" db="UniProtKB">
        <authorList>
            <consortium name="RefSeq"/>
        </authorList>
    </citation>
    <scope>IDENTIFICATION</scope>
    <source>
        <tissue evidence="11">Total insect</tissue>
    </source>
</reference>
<evidence type="ECO:0000256" key="2">
    <source>
        <dbReference type="ARBA" id="ARBA00009928"/>
    </source>
</evidence>
<evidence type="ECO:0000259" key="8">
    <source>
        <dbReference type="Pfam" id="PF00372"/>
    </source>
</evidence>
<dbReference type="InterPro" id="IPR014756">
    <property type="entry name" value="Ig_E-set"/>
</dbReference>